<feature type="compositionally biased region" description="Polar residues" evidence="1">
    <location>
        <begin position="62"/>
        <end position="76"/>
    </location>
</feature>
<dbReference type="EMBL" id="DSVQ01000019">
    <property type="protein sequence ID" value="HGT41215.1"/>
    <property type="molecule type" value="Genomic_DNA"/>
</dbReference>
<name>A0A7C4LNM1_9PLAN</name>
<proteinExistence type="predicted"/>
<accession>A0A7C4LNM1</accession>
<feature type="compositionally biased region" description="Low complexity" evidence="1">
    <location>
        <begin position="35"/>
        <end position="49"/>
    </location>
</feature>
<gene>
    <name evidence="2" type="ORF">ENS64_18360</name>
</gene>
<sequence length="159" mass="17470">MPQAAQPTGSLLQQTSLNAIPPTLTPQSPQRDGHQQPLPRGQRQRQQLPDGAQAQPLHPTDWQLQNPSGPLNQSPTEAAPRGYLAPNTYFGPAFREWQQMSGPITIQQQPFNQQPVPTVLEAAVPLAPNTYWGPSQAAWSNLHTPPVTRHAFGGWNTRP</sequence>
<organism evidence="2">
    <name type="scientific">Schlesneria paludicola</name>
    <dbReference type="NCBI Taxonomy" id="360056"/>
    <lineage>
        <taxon>Bacteria</taxon>
        <taxon>Pseudomonadati</taxon>
        <taxon>Planctomycetota</taxon>
        <taxon>Planctomycetia</taxon>
        <taxon>Planctomycetales</taxon>
        <taxon>Planctomycetaceae</taxon>
        <taxon>Schlesneria</taxon>
    </lineage>
</organism>
<comment type="caution">
    <text evidence="2">The sequence shown here is derived from an EMBL/GenBank/DDBJ whole genome shotgun (WGS) entry which is preliminary data.</text>
</comment>
<evidence type="ECO:0000256" key="1">
    <source>
        <dbReference type="SAM" id="MobiDB-lite"/>
    </source>
</evidence>
<feature type="region of interest" description="Disordered" evidence="1">
    <location>
        <begin position="1"/>
        <end position="85"/>
    </location>
</feature>
<dbReference type="AlphaFoldDB" id="A0A7C4LNM1"/>
<feature type="compositionally biased region" description="Polar residues" evidence="1">
    <location>
        <begin position="1"/>
        <end position="18"/>
    </location>
</feature>
<reference evidence="2" key="1">
    <citation type="journal article" date="2020" name="mSystems">
        <title>Genome- and Community-Level Interaction Insights into Carbon Utilization and Element Cycling Functions of Hydrothermarchaeota in Hydrothermal Sediment.</title>
        <authorList>
            <person name="Zhou Z."/>
            <person name="Liu Y."/>
            <person name="Xu W."/>
            <person name="Pan J."/>
            <person name="Luo Z.H."/>
            <person name="Li M."/>
        </authorList>
    </citation>
    <scope>NUCLEOTIDE SEQUENCE [LARGE SCALE GENOMIC DNA]</scope>
    <source>
        <strain evidence="2">SpSt-508</strain>
    </source>
</reference>
<evidence type="ECO:0000313" key="2">
    <source>
        <dbReference type="EMBL" id="HGT41215.1"/>
    </source>
</evidence>
<protein>
    <submittedName>
        <fullName evidence="2">Uncharacterized protein</fullName>
    </submittedName>
</protein>